<keyword evidence="2 3" id="KW-0732">Signal</keyword>
<dbReference type="RefSeq" id="WP_105052925.1">
    <property type="nucleotide sequence ID" value="NZ_BMYG01000001.1"/>
</dbReference>
<evidence type="ECO:0000313" key="5">
    <source>
        <dbReference type="EMBL" id="PQJ54409.1"/>
    </source>
</evidence>
<comment type="similarity">
    <text evidence="1">Belongs to the bacterial solute-binding protein 3 family.</text>
</comment>
<comment type="caution">
    <text evidence="5">The sequence shown here is derived from an EMBL/GenBank/DDBJ whole genome shotgun (WGS) entry which is preliminary data.</text>
</comment>
<dbReference type="Pfam" id="PF00497">
    <property type="entry name" value="SBP_bac_3"/>
    <property type="match status" value="1"/>
</dbReference>
<keyword evidence="6" id="KW-1185">Reference proteome</keyword>
<dbReference type="Proteomes" id="UP000239007">
    <property type="component" value="Unassembled WGS sequence"/>
</dbReference>
<evidence type="ECO:0000313" key="6">
    <source>
        <dbReference type="Proteomes" id="UP000239007"/>
    </source>
</evidence>
<name>A0A2S7UXB0_9GAMM</name>
<feature type="chain" id="PRO_5015404322" description="Solute-binding protein family 3/N-terminal domain-containing protein" evidence="3">
    <location>
        <begin position="18"/>
        <end position="235"/>
    </location>
</feature>
<dbReference type="InterPro" id="IPR001638">
    <property type="entry name" value="Solute-binding_3/MltF_N"/>
</dbReference>
<sequence length="235" mass="26998">MFRYFLIFILLSFHSQAKQVEISVAAPEIFPFVYLNDKQEVIGLFVDCLNNSTNENYTFKAMVLPWARALEEVKHNRIDALMPAAYTKQRAKYLAYPDTPMFKFLSDVLVKKESSSFTSFEEAKKQNKLIAKVRSKALREDIKARIESPGLTILNIKDTKTALKMVLQNRIDYFVGDPQMIKYTAQQANMVGEFSFVKLSDKTSPSYLAFSKRFAKNNDIKQIMNGISCNNLQID</sequence>
<dbReference type="PANTHER" id="PTHR35936">
    <property type="entry name" value="MEMBRANE-BOUND LYTIC MUREIN TRANSGLYCOSYLASE F"/>
    <property type="match status" value="1"/>
</dbReference>
<evidence type="ECO:0000259" key="4">
    <source>
        <dbReference type="Pfam" id="PF00497"/>
    </source>
</evidence>
<dbReference type="OrthoDB" id="2081943at2"/>
<dbReference type="EMBL" id="MSCH01000003">
    <property type="protein sequence ID" value="PQJ54409.1"/>
    <property type="molecule type" value="Genomic_DNA"/>
</dbReference>
<protein>
    <recommendedName>
        <fullName evidence="4">Solute-binding protein family 3/N-terminal domain-containing protein</fullName>
    </recommendedName>
</protein>
<proteinExistence type="inferred from homology"/>
<evidence type="ECO:0000256" key="1">
    <source>
        <dbReference type="ARBA" id="ARBA00010333"/>
    </source>
</evidence>
<evidence type="ECO:0000256" key="2">
    <source>
        <dbReference type="ARBA" id="ARBA00022729"/>
    </source>
</evidence>
<feature type="domain" description="Solute-binding protein family 3/N-terminal" evidence="4">
    <location>
        <begin position="27"/>
        <end position="140"/>
    </location>
</feature>
<dbReference type="Gene3D" id="3.40.190.10">
    <property type="entry name" value="Periplasmic binding protein-like II"/>
    <property type="match status" value="2"/>
</dbReference>
<dbReference type="AlphaFoldDB" id="A0A2S7UXB0"/>
<dbReference type="SUPFAM" id="SSF53850">
    <property type="entry name" value="Periplasmic binding protein-like II"/>
    <property type="match status" value="1"/>
</dbReference>
<gene>
    <name evidence="5" type="ORF">BTO11_12570</name>
</gene>
<organism evidence="5 6">
    <name type="scientific">Psychrosphaera saromensis</name>
    <dbReference type="NCBI Taxonomy" id="716813"/>
    <lineage>
        <taxon>Bacteria</taxon>
        <taxon>Pseudomonadati</taxon>
        <taxon>Pseudomonadota</taxon>
        <taxon>Gammaproteobacteria</taxon>
        <taxon>Alteromonadales</taxon>
        <taxon>Pseudoalteromonadaceae</taxon>
        <taxon>Psychrosphaera</taxon>
    </lineage>
</organism>
<feature type="signal peptide" evidence="3">
    <location>
        <begin position="1"/>
        <end position="17"/>
    </location>
</feature>
<accession>A0A2S7UXB0</accession>
<dbReference type="PANTHER" id="PTHR35936:SF25">
    <property type="entry name" value="ABC TRANSPORTER SUBSTRATE-BINDING PROTEIN"/>
    <property type="match status" value="1"/>
</dbReference>
<reference evidence="5 6" key="1">
    <citation type="submission" date="2016-12" db="EMBL/GenBank/DDBJ databases">
        <title>Diversity of luminous bacteria.</title>
        <authorList>
            <person name="Yoshizawa S."/>
            <person name="Kogure K."/>
        </authorList>
    </citation>
    <scope>NUCLEOTIDE SEQUENCE [LARGE SCALE GENOMIC DNA]</scope>
    <source>
        <strain evidence="5 6">SA4-48</strain>
    </source>
</reference>
<evidence type="ECO:0000256" key="3">
    <source>
        <dbReference type="SAM" id="SignalP"/>
    </source>
</evidence>